<keyword evidence="8 10" id="KW-0472">Membrane</keyword>
<reference evidence="11 13" key="1">
    <citation type="submission" date="2019-07" db="EMBL/GenBank/DDBJ databases">
        <title>Whole genome shotgun sequence of Cellulomonas hominis NBRC 16055.</title>
        <authorList>
            <person name="Hosoyama A."/>
            <person name="Uohara A."/>
            <person name="Ohji S."/>
            <person name="Ichikawa N."/>
        </authorList>
    </citation>
    <scope>NUCLEOTIDE SEQUENCE [LARGE SCALE GENOMIC DNA]</scope>
    <source>
        <strain evidence="11 13">NBRC 16055</strain>
    </source>
</reference>
<sequence>MNAVLRRLRRRPDDAGFTLIEVIVAMVIVAAVMTSLSYAVVSSLKTIQQARQRQTATALATQQLERLRALPYDTVTQPGAGSTVKSGLLYTSTASGVTTFSPASAVLPGVSETLVVNTVSGQWTDTAVDGVTYRVHTYVTKAPPTASGSQPFNLTVLVRWTSPVFPDARTTAQRTTTYSPAGCLSTATAPFAAPCQAYLTVRAGEALGGVTVTDPVDSTVPITGMSATSLQLDFARASSTFLVEQTATGQAGASTSGGSVADGTITRTGGEAATAAVDSDPSSTPDQSLIVGTPVHTSGSLQTSGSGGTLALRPSSSDTGTARAAVAADASVCLDSTGAALTTGAAGSLRPCSSSVVQTAGSAASLTYTAPDGTAVPLATFGTSGQPTRSVAAILGSANTGACTGATIDCSHGAAKRTLGTSAMAATAFTAAPSGFSATNGLWSVTGLTESVRAEEGAGAQTPAFTRAGTLRVWNGTGYTTVNLAGYASVAAAGAPQSESWTIPATAVDYGGVRVTYEGSVMVQRPSIARTPATRTGVLTTDCKTTACTTTVDGSAVLTARVVATVSVGGTTLTSFAVVSDLGGVTADASYKAAANG</sequence>
<keyword evidence="3" id="KW-1003">Cell membrane</keyword>
<dbReference type="NCBIfam" id="TIGR02532">
    <property type="entry name" value="IV_pilin_GFxxxE"/>
    <property type="match status" value="1"/>
</dbReference>
<dbReference type="Pfam" id="PF07963">
    <property type="entry name" value="N_methyl"/>
    <property type="match status" value="1"/>
</dbReference>
<keyword evidence="6 10" id="KW-0812">Transmembrane</keyword>
<organism evidence="11 13">
    <name type="scientific">Cellulomonas hominis</name>
    <dbReference type="NCBI Taxonomy" id="156981"/>
    <lineage>
        <taxon>Bacteria</taxon>
        <taxon>Bacillati</taxon>
        <taxon>Actinomycetota</taxon>
        <taxon>Actinomycetes</taxon>
        <taxon>Micrococcales</taxon>
        <taxon>Cellulomonadaceae</taxon>
        <taxon>Cellulomonas</taxon>
    </lineage>
</organism>
<evidence type="ECO:0000256" key="5">
    <source>
        <dbReference type="ARBA" id="ARBA00022519"/>
    </source>
</evidence>
<evidence type="ECO:0000256" key="7">
    <source>
        <dbReference type="ARBA" id="ARBA00022989"/>
    </source>
</evidence>
<keyword evidence="5" id="KW-0997">Cell inner membrane</keyword>
<evidence type="ECO:0000256" key="6">
    <source>
        <dbReference type="ARBA" id="ARBA00022692"/>
    </source>
</evidence>
<dbReference type="PANTHER" id="PTHR38779">
    <property type="entry name" value="TYPE II SECRETION SYSTEM PROTEIN I-RELATED"/>
    <property type="match status" value="1"/>
</dbReference>
<protein>
    <submittedName>
        <fullName evidence="12">Prepilin-type N-terminal cleavage/methylation domain-containing protein</fullName>
    </submittedName>
</protein>
<evidence type="ECO:0000313" key="11">
    <source>
        <dbReference type="EMBL" id="GEL45023.1"/>
    </source>
</evidence>
<keyword evidence="13" id="KW-1185">Reference proteome</keyword>
<evidence type="ECO:0000256" key="8">
    <source>
        <dbReference type="ARBA" id="ARBA00023136"/>
    </source>
</evidence>
<proteinExistence type="inferred from homology"/>
<gene>
    <name evidence="11" type="ORF">CHO01_01390</name>
    <name evidence="12" type="ORF">HNR08_003735</name>
</gene>
<dbReference type="PROSITE" id="PS00409">
    <property type="entry name" value="PROKAR_NTER_METHYL"/>
    <property type="match status" value="1"/>
</dbReference>
<dbReference type="EMBL" id="JACHDN010000001">
    <property type="protein sequence ID" value="MBB5474999.1"/>
    <property type="molecule type" value="Genomic_DNA"/>
</dbReference>
<reference evidence="12 14" key="2">
    <citation type="submission" date="2020-08" db="EMBL/GenBank/DDBJ databases">
        <title>Sequencing the genomes of 1000 actinobacteria strains.</title>
        <authorList>
            <person name="Klenk H.-P."/>
        </authorList>
    </citation>
    <scope>NUCLEOTIDE SEQUENCE [LARGE SCALE GENOMIC DNA]</scope>
    <source>
        <strain evidence="12 14">DSM 9581</strain>
    </source>
</reference>
<dbReference type="GO" id="GO:0015627">
    <property type="term" value="C:type II protein secretion system complex"/>
    <property type="evidence" value="ECO:0007669"/>
    <property type="project" value="InterPro"/>
</dbReference>
<comment type="similarity">
    <text evidence="2">Belongs to the GSP I family.</text>
</comment>
<dbReference type="Proteomes" id="UP000321723">
    <property type="component" value="Unassembled WGS sequence"/>
</dbReference>
<name>A0A511F755_9CELL</name>
<evidence type="ECO:0000313" key="12">
    <source>
        <dbReference type="EMBL" id="MBB5474999.1"/>
    </source>
</evidence>
<evidence type="ECO:0000256" key="10">
    <source>
        <dbReference type="SAM" id="Phobius"/>
    </source>
</evidence>
<dbReference type="RefSeq" id="WP_146831981.1">
    <property type="nucleotide sequence ID" value="NZ_BJVQ01000001.1"/>
</dbReference>
<evidence type="ECO:0000313" key="13">
    <source>
        <dbReference type="Proteomes" id="UP000321723"/>
    </source>
</evidence>
<evidence type="ECO:0000256" key="3">
    <source>
        <dbReference type="ARBA" id="ARBA00022475"/>
    </source>
</evidence>
<evidence type="ECO:0000256" key="4">
    <source>
        <dbReference type="ARBA" id="ARBA00022481"/>
    </source>
</evidence>
<feature type="region of interest" description="Disordered" evidence="9">
    <location>
        <begin position="275"/>
        <end position="317"/>
    </location>
</feature>
<dbReference type="EMBL" id="BJVQ01000001">
    <property type="protein sequence ID" value="GEL45023.1"/>
    <property type="molecule type" value="Genomic_DNA"/>
</dbReference>
<comment type="caution">
    <text evidence="11">The sequence shown here is derived from an EMBL/GenBank/DDBJ whole genome shotgun (WGS) entry which is preliminary data.</text>
</comment>
<evidence type="ECO:0000313" key="14">
    <source>
        <dbReference type="Proteomes" id="UP000564629"/>
    </source>
</evidence>
<dbReference type="InterPro" id="IPR010052">
    <property type="entry name" value="T2SS_protein-GspI"/>
</dbReference>
<dbReference type="AlphaFoldDB" id="A0A511F755"/>
<dbReference type="PANTHER" id="PTHR38779:SF2">
    <property type="entry name" value="TYPE II SECRETION SYSTEM PROTEIN I-RELATED"/>
    <property type="match status" value="1"/>
</dbReference>
<evidence type="ECO:0000256" key="9">
    <source>
        <dbReference type="SAM" id="MobiDB-lite"/>
    </source>
</evidence>
<evidence type="ECO:0000256" key="1">
    <source>
        <dbReference type="ARBA" id="ARBA00004377"/>
    </source>
</evidence>
<keyword evidence="4" id="KW-0488">Methylation</keyword>
<evidence type="ECO:0000256" key="2">
    <source>
        <dbReference type="ARBA" id="ARBA00008358"/>
    </source>
</evidence>
<dbReference type="GO" id="GO:0015628">
    <property type="term" value="P:protein secretion by the type II secretion system"/>
    <property type="evidence" value="ECO:0007669"/>
    <property type="project" value="InterPro"/>
</dbReference>
<dbReference type="InterPro" id="IPR012902">
    <property type="entry name" value="N_methyl_site"/>
</dbReference>
<keyword evidence="7 10" id="KW-1133">Transmembrane helix</keyword>
<accession>A0A511F755</accession>
<comment type="subcellular location">
    <subcellularLocation>
        <location evidence="1">Cell inner membrane</location>
        <topology evidence="1">Single-pass membrane protein</topology>
    </subcellularLocation>
</comment>
<dbReference type="Proteomes" id="UP000564629">
    <property type="component" value="Unassembled WGS sequence"/>
</dbReference>
<feature type="transmembrane region" description="Helical" evidence="10">
    <location>
        <begin position="20"/>
        <end position="41"/>
    </location>
</feature>
<feature type="compositionally biased region" description="Low complexity" evidence="9">
    <location>
        <begin position="297"/>
        <end position="312"/>
    </location>
</feature>
<dbReference type="OrthoDB" id="4818499at2"/>
<dbReference type="GO" id="GO:0005886">
    <property type="term" value="C:plasma membrane"/>
    <property type="evidence" value="ECO:0007669"/>
    <property type="project" value="UniProtKB-SubCell"/>
</dbReference>